<dbReference type="EMBL" id="VYYT01000397">
    <property type="protein sequence ID" value="KAK2737675.1"/>
    <property type="molecule type" value="Genomic_DNA"/>
</dbReference>
<gene>
    <name evidence="1" type="ORF">CKAH01_18834</name>
</gene>
<protein>
    <submittedName>
        <fullName evidence="1">Uncharacterized protein</fullName>
    </submittedName>
</protein>
<accession>A0AAE0D1G4</accession>
<organism evidence="1 2">
    <name type="scientific">Colletotrichum kahawae</name>
    <name type="common">Coffee berry disease fungus</name>
    <dbReference type="NCBI Taxonomy" id="34407"/>
    <lineage>
        <taxon>Eukaryota</taxon>
        <taxon>Fungi</taxon>
        <taxon>Dikarya</taxon>
        <taxon>Ascomycota</taxon>
        <taxon>Pezizomycotina</taxon>
        <taxon>Sordariomycetes</taxon>
        <taxon>Hypocreomycetidae</taxon>
        <taxon>Glomerellales</taxon>
        <taxon>Glomerellaceae</taxon>
        <taxon>Colletotrichum</taxon>
        <taxon>Colletotrichum gloeosporioides species complex</taxon>
    </lineage>
</organism>
<comment type="caution">
    <text evidence="1">The sequence shown here is derived from an EMBL/GenBank/DDBJ whole genome shotgun (WGS) entry which is preliminary data.</text>
</comment>
<reference evidence="1" key="1">
    <citation type="submission" date="2023-02" db="EMBL/GenBank/DDBJ databases">
        <title>Colletotrichum kahawae CIFC_Que2 genome sequencing and assembly.</title>
        <authorList>
            <person name="Baroncelli R."/>
        </authorList>
    </citation>
    <scope>NUCLEOTIDE SEQUENCE</scope>
    <source>
        <strain evidence="1">CIFC_Que2</strain>
    </source>
</reference>
<evidence type="ECO:0000313" key="1">
    <source>
        <dbReference type="EMBL" id="KAK2737675.1"/>
    </source>
</evidence>
<dbReference type="Proteomes" id="UP001281614">
    <property type="component" value="Unassembled WGS sequence"/>
</dbReference>
<dbReference type="AlphaFoldDB" id="A0AAE0D1G4"/>
<name>A0AAE0D1G4_COLKA</name>
<keyword evidence="2" id="KW-1185">Reference proteome</keyword>
<evidence type="ECO:0000313" key="2">
    <source>
        <dbReference type="Proteomes" id="UP001281614"/>
    </source>
</evidence>
<sequence>MCLSSEMCTSINKDAFCLAILPARFSSQPWKTYVCMHTNASTIRGNKLYGSCPPCNRDDVTSSCLGAIANQELPCWGKRLPGLGLLYCVPFQFCVGSKRNHRLEEQRTSIPSI</sequence>
<proteinExistence type="predicted"/>